<dbReference type="InterPro" id="IPR002328">
    <property type="entry name" value="ADH_Zn_CS"/>
</dbReference>
<dbReference type="PROSITE" id="PS00059">
    <property type="entry name" value="ADH_ZINC"/>
    <property type="match status" value="1"/>
</dbReference>
<dbReference type="InterPro" id="IPR011032">
    <property type="entry name" value="GroES-like_sf"/>
</dbReference>
<dbReference type="KEGG" id="pla:Plav_2085"/>
<keyword evidence="7" id="KW-1185">Reference proteome</keyword>
<dbReference type="OrthoDB" id="9773078at2"/>
<proteinExistence type="predicted"/>
<evidence type="ECO:0000259" key="5">
    <source>
        <dbReference type="Pfam" id="PF08240"/>
    </source>
</evidence>
<evidence type="ECO:0000256" key="1">
    <source>
        <dbReference type="ARBA" id="ARBA00001947"/>
    </source>
</evidence>
<dbReference type="GO" id="GO:0008270">
    <property type="term" value="F:zinc ion binding"/>
    <property type="evidence" value="ECO:0007669"/>
    <property type="project" value="InterPro"/>
</dbReference>
<dbReference type="InterPro" id="IPR013154">
    <property type="entry name" value="ADH-like_N"/>
</dbReference>
<reference evidence="6 7" key="1">
    <citation type="journal article" date="2011" name="Stand. Genomic Sci.">
        <title>Complete genome sequence of Parvibaculum lavamentivorans type strain (DS-1(T)).</title>
        <authorList>
            <person name="Schleheck D."/>
            <person name="Weiss M."/>
            <person name="Pitluck S."/>
            <person name="Bruce D."/>
            <person name="Land M.L."/>
            <person name="Han S."/>
            <person name="Saunders E."/>
            <person name="Tapia R."/>
            <person name="Detter C."/>
            <person name="Brettin T."/>
            <person name="Han J."/>
            <person name="Woyke T."/>
            <person name="Goodwin L."/>
            <person name="Pennacchio L."/>
            <person name="Nolan M."/>
            <person name="Cook A.M."/>
            <person name="Kjelleberg S."/>
            <person name="Thomas T."/>
        </authorList>
    </citation>
    <scope>NUCLEOTIDE SEQUENCE [LARGE SCALE GENOMIC DNA]</scope>
    <source>
        <strain evidence="7">DS-1 / DSM 13023 / NCIMB 13966</strain>
    </source>
</reference>
<dbReference type="PANTHER" id="PTHR42813:SF7">
    <property type="entry name" value="ALCOHOL DEHYDROGENASE (ZN-DEPENDENT)-RELATED"/>
    <property type="match status" value="1"/>
</dbReference>
<dbReference type="eggNOG" id="COG1063">
    <property type="taxonomic scope" value="Bacteria"/>
</dbReference>
<accession>A7HUW6</accession>
<dbReference type="PANTHER" id="PTHR42813">
    <property type="entry name" value="ZINC-TYPE ALCOHOL DEHYDROGENASE-LIKE"/>
    <property type="match status" value="1"/>
</dbReference>
<dbReference type="InterPro" id="IPR036291">
    <property type="entry name" value="NAD(P)-bd_dom_sf"/>
</dbReference>
<dbReference type="Pfam" id="PF08240">
    <property type="entry name" value="ADH_N"/>
    <property type="match status" value="1"/>
</dbReference>
<dbReference type="EMBL" id="CP000774">
    <property type="protein sequence ID" value="ABS63699.1"/>
    <property type="molecule type" value="Genomic_DNA"/>
</dbReference>
<dbReference type="SUPFAM" id="SSF51735">
    <property type="entry name" value="NAD(P)-binding Rossmann-fold domains"/>
    <property type="match status" value="1"/>
</dbReference>
<organism evidence="6 7">
    <name type="scientific">Parvibaculum lavamentivorans (strain DS-1 / DSM 13023 / NCIMB 13966)</name>
    <dbReference type="NCBI Taxonomy" id="402881"/>
    <lineage>
        <taxon>Bacteria</taxon>
        <taxon>Pseudomonadati</taxon>
        <taxon>Pseudomonadota</taxon>
        <taxon>Alphaproteobacteria</taxon>
        <taxon>Hyphomicrobiales</taxon>
        <taxon>Parvibaculaceae</taxon>
        <taxon>Parvibaculum</taxon>
    </lineage>
</organism>
<evidence type="ECO:0000256" key="2">
    <source>
        <dbReference type="ARBA" id="ARBA00022723"/>
    </source>
</evidence>
<comment type="cofactor">
    <cofactor evidence="1">
        <name>Zn(2+)</name>
        <dbReference type="ChEBI" id="CHEBI:29105"/>
    </cofactor>
</comment>
<evidence type="ECO:0000256" key="3">
    <source>
        <dbReference type="ARBA" id="ARBA00022833"/>
    </source>
</evidence>
<dbReference type="STRING" id="402881.Plav_2085"/>
<evidence type="ECO:0000313" key="7">
    <source>
        <dbReference type="Proteomes" id="UP000006377"/>
    </source>
</evidence>
<keyword evidence="3" id="KW-0862">Zinc</keyword>
<protein>
    <submittedName>
        <fullName evidence="6">Alcohol dehydrogenase GroES domain protein</fullName>
    </submittedName>
</protein>
<dbReference type="RefSeq" id="WP_012111003.1">
    <property type="nucleotide sequence ID" value="NC_009719.1"/>
</dbReference>
<dbReference type="HOGENOM" id="CLU_026673_11_3_5"/>
<dbReference type="Gene3D" id="3.90.180.10">
    <property type="entry name" value="Medium-chain alcohol dehydrogenases, catalytic domain"/>
    <property type="match status" value="1"/>
</dbReference>
<dbReference type="AlphaFoldDB" id="A7HUW6"/>
<sequence>MQSLIYAAPGKLEWQERPALALAGDLEAIVRPIASTTCDLDRRILAGATPFAPPFAIGHEAVGEVLAVGDKVRRVRPGDVVVIPWHINCGVCGPCRAGMPAHCEAHPGLSGYGVSIGGDWGGLFSEEVRVPYADAMLQPLPDGVDPVAVASASDNLTDAYIGVTTGLARHPGAPVLVMSGVESLGLFAAEHALAAGARHVDFVDADERRREAARELGARPHLSLPEAFTRAFPVVIGATRDALALRAAILCLAPGGHLSNLSILLKDPEIPYWDMYLRGVSMSFGLPNVGPHIPKVLELARCGHIHPERLVTVYDAGEAASALLEPAIKPVLVRERLMGS</sequence>
<dbReference type="Gene3D" id="3.40.50.720">
    <property type="entry name" value="NAD(P)-binding Rossmann-like Domain"/>
    <property type="match status" value="1"/>
</dbReference>
<dbReference type="SUPFAM" id="SSF50129">
    <property type="entry name" value="GroES-like"/>
    <property type="match status" value="1"/>
</dbReference>
<gene>
    <name evidence="6" type="ordered locus">Plav_2085</name>
</gene>
<dbReference type="Proteomes" id="UP000006377">
    <property type="component" value="Chromosome"/>
</dbReference>
<name>A7HUW6_PARL1</name>
<keyword evidence="4" id="KW-0560">Oxidoreductase</keyword>
<keyword evidence="2" id="KW-0479">Metal-binding</keyword>
<evidence type="ECO:0000313" key="6">
    <source>
        <dbReference type="EMBL" id="ABS63699.1"/>
    </source>
</evidence>
<feature type="domain" description="Alcohol dehydrogenase-like N-terminal" evidence="5">
    <location>
        <begin position="26"/>
        <end position="136"/>
    </location>
</feature>
<evidence type="ECO:0000256" key="4">
    <source>
        <dbReference type="ARBA" id="ARBA00023002"/>
    </source>
</evidence>
<dbReference type="GO" id="GO:0016491">
    <property type="term" value="F:oxidoreductase activity"/>
    <property type="evidence" value="ECO:0007669"/>
    <property type="project" value="UniProtKB-KW"/>
</dbReference>